<dbReference type="InterPro" id="IPR036097">
    <property type="entry name" value="HisK_dim/P_sf"/>
</dbReference>
<dbReference type="InterPro" id="IPR050736">
    <property type="entry name" value="Sensor_HK_Regulatory"/>
</dbReference>
<keyword evidence="3" id="KW-0597">Phosphoprotein</keyword>
<accession>M7N0L5</accession>
<name>M7N0L5_9BACT</name>
<evidence type="ECO:0000256" key="3">
    <source>
        <dbReference type="ARBA" id="ARBA00022553"/>
    </source>
</evidence>
<dbReference type="InterPro" id="IPR005467">
    <property type="entry name" value="His_kinase_dom"/>
</dbReference>
<evidence type="ECO:0000256" key="7">
    <source>
        <dbReference type="PROSITE-ProRule" id="PRU00339"/>
    </source>
</evidence>
<keyword evidence="9" id="KW-0812">Transmembrane</keyword>
<keyword evidence="10" id="KW-0732">Signal</keyword>
<dbReference type="Gene3D" id="1.25.40.10">
    <property type="entry name" value="Tetratricopeptide repeat domain"/>
    <property type="match status" value="1"/>
</dbReference>
<dbReference type="eggNOG" id="COG0457">
    <property type="taxonomic scope" value="Bacteria"/>
</dbReference>
<dbReference type="SUPFAM" id="SSF48452">
    <property type="entry name" value="TPR-like"/>
    <property type="match status" value="2"/>
</dbReference>
<evidence type="ECO:0000256" key="2">
    <source>
        <dbReference type="ARBA" id="ARBA00012438"/>
    </source>
</evidence>
<dbReference type="PROSITE" id="PS50005">
    <property type="entry name" value="TPR"/>
    <property type="match status" value="1"/>
</dbReference>
<comment type="catalytic activity">
    <reaction evidence="1">
        <text>ATP + protein L-histidine = ADP + protein N-phospho-L-histidine.</text>
        <dbReference type="EC" id="2.7.13.3"/>
    </reaction>
</comment>
<keyword evidence="4 12" id="KW-0808">Transferase</keyword>
<keyword evidence="9" id="KW-0472">Membrane</keyword>
<dbReference type="EC" id="2.7.13.3" evidence="2"/>
<protein>
    <recommendedName>
        <fullName evidence="2">histidine kinase</fullName>
        <ecNumber evidence="2">2.7.13.3</ecNumber>
    </recommendedName>
</protein>
<organism evidence="12 13">
    <name type="scientific">Cesiribacter andamanensis AMV16</name>
    <dbReference type="NCBI Taxonomy" id="1279009"/>
    <lineage>
        <taxon>Bacteria</taxon>
        <taxon>Pseudomonadati</taxon>
        <taxon>Bacteroidota</taxon>
        <taxon>Cytophagia</taxon>
        <taxon>Cytophagales</taxon>
        <taxon>Cesiribacteraceae</taxon>
        <taxon>Cesiribacter</taxon>
    </lineage>
</organism>
<feature type="repeat" description="TPR" evidence="7">
    <location>
        <begin position="87"/>
        <end position="120"/>
    </location>
</feature>
<dbReference type="AlphaFoldDB" id="M7N0L5"/>
<evidence type="ECO:0000313" key="12">
    <source>
        <dbReference type="EMBL" id="EMR00842.1"/>
    </source>
</evidence>
<feature type="domain" description="Histidine kinase" evidence="11">
    <location>
        <begin position="417"/>
        <end position="635"/>
    </location>
</feature>
<dbReference type="Gene3D" id="3.30.565.10">
    <property type="entry name" value="Histidine kinase-like ATPase, C-terminal domain"/>
    <property type="match status" value="1"/>
</dbReference>
<evidence type="ECO:0000256" key="5">
    <source>
        <dbReference type="ARBA" id="ARBA00022777"/>
    </source>
</evidence>
<evidence type="ECO:0000256" key="6">
    <source>
        <dbReference type="ARBA" id="ARBA00023012"/>
    </source>
</evidence>
<feature type="signal peptide" evidence="10">
    <location>
        <begin position="1"/>
        <end position="19"/>
    </location>
</feature>
<dbReference type="STRING" id="1279009.ADICEAN_04039"/>
<keyword evidence="5" id="KW-0418">Kinase</keyword>
<dbReference type="EMBL" id="AODQ01000179">
    <property type="protein sequence ID" value="EMR00842.1"/>
    <property type="molecule type" value="Genomic_DNA"/>
</dbReference>
<dbReference type="Proteomes" id="UP000011910">
    <property type="component" value="Unassembled WGS sequence"/>
</dbReference>
<dbReference type="InterPro" id="IPR003594">
    <property type="entry name" value="HATPase_dom"/>
</dbReference>
<proteinExistence type="predicted"/>
<evidence type="ECO:0000313" key="13">
    <source>
        <dbReference type="Proteomes" id="UP000011910"/>
    </source>
</evidence>
<feature type="coiled-coil region" evidence="8">
    <location>
        <begin position="322"/>
        <end position="358"/>
    </location>
</feature>
<dbReference type="PRINTS" id="PR00344">
    <property type="entry name" value="BCTRLSENSOR"/>
</dbReference>
<dbReference type="SMART" id="SM00387">
    <property type="entry name" value="HATPase_c"/>
    <property type="match status" value="1"/>
</dbReference>
<dbReference type="Pfam" id="PF02518">
    <property type="entry name" value="HATPase_c"/>
    <property type="match status" value="1"/>
</dbReference>
<evidence type="ECO:0000256" key="10">
    <source>
        <dbReference type="SAM" id="SignalP"/>
    </source>
</evidence>
<dbReference type="SUPFAM" id="SSF47384">
    <property type="entry name" value="Homodimeric domain of signal transducing histidine kinase"/>
    <property type="match status" value="1"/>
</dbReference>
<keyword evidence="13" id="KW-1185">Reference proteome</keyword>
<dbReference type="PANTHER" id="PTHR43711:SF1">
    <property type="entry name" value="HISTIDINE KINASE 1"/>
    <property type="match status" value="1"/>
</dbReference>
<feature type="coiled-coil region" evidence="8">
    <location>
        <begin position="223"/>
        <end position="266"/>
    </location>
</feature>
<keyword evidence="7" id="KW-0802">TPR repeat</keyword>
<dbReference type="PANTHER" id="PTHR43711">
    <property type="entry name" value="TWO-COMPONENT HISTIDINE KINASE"/>
    <property type="match status" value="1"/>
</dbReference>
<dbReference type="SMART" id="SM00388">
    <property type="entry name" value="HisKA"/>
    <property type="match status" value="1"/>
</dbReference>
<dbReference type="SUPFAM" id="SSF55874">
    <property type="entry name" value="ATPase domain of HSP90 chaperone/DNA topoisomerase II/histidine kinase"/>
    <property type="match status" value="1"/>
</dbReference>
<dbReference type="SMART" id="SM00028">
    <property type="entry name" value="TPR"/>
    <property type="match status" value="4"/>
</dbReference>
<feature type="transmembrane region" description="Helical" evidence="9">
    <location>
        <begin position="357"/>
        <end position="379"/>
    </location>
</feature>
<dbReference type="InterPro" id="IPR036890">
    <property type="entry name" value="HATPase_C_sf"/>
</dbReference>
<reference evidence="12 13" key="1">
    <citation type="journal article" date="2013" name="Genome Announc.">
        <title>Draft Genome Sequence of Cesiribacter andamanensis Strain AMV16T, Isolated from a Soil Sample from a Mud Volcano in the Andaman Islands, India.</title>
        <authorList>
            <person name="Shivaji S."/>
            <person name="Ara S."/>
            <person name="Begum Z."/>
            <person name="Srinivas T.N."/>
            <person name="Singh A."/>
            <person name="Kumar Pinnaka A."/>
        </authorList>
    </citation>
    <scope>NUCLEOTIDE SEQUENCE [LARGE SCALE GENOMIC DNA]</scope>
    <source>
        <strain evidence="12 13">AMV16</strain>
    </source>
</reference>
<dbReference type="InterPro" id="IPR004358">
    <property type="entry name" value="Sig_transdc_His_kin-like_C"/>
</dbReference>
<dbReference type="RefSeq" id="WP_009197414.1">
    <property type="nucleotide sequence ID" value="NZ_AODQ01000179.1"/>
</dbReference>
<dbReference type="InterPro" id="IPR011990">
    <property type="entry name" value="TPR-like_helical_dom_sf"/>
</dbReference>
<evidence type="ECO:0000256" key="4">
    <source>
        <dbReference type="ARBA" id="ARBA00022679"/>
    </source>
</evidence>
<evidence type="ECO:0000256" key="8">
    <source>
        <dbReference type="SAM" id="Coils"/>
    </source>
</evidence>
<feature type="chain" id="PRO_5004081941" description="histidine kinase" evidence="10">
    <location>
        <begin position="20"/>
        <end position="650"/>
    </location>
</feature>
<comment type="caution">
    <text evidence="12">The sequence shown here is derived from an EMBL/GenBank/DDBJ whole genome shotgun (WGS) entry which is preliminary data.</text>
</comment>
<dbReference type="InterPro" id="IPR003661">
    <property type="entry name" value="HisK_dim/P_dom"/>
</dbReference>
<dbReference type="InterPro" id="IPR019734">
    <property type="entry name" value="TPR_rpt"/>
</dbReference>
<evidence type="ECO:0000259" key="11">
    <source>
        <dbReference type="PROSITE" id="PS50109"/>
    </source>
</evidence>
<evidence type="ECO:0000256" key="9">
    <source>
        <dbReference type="SAM" id="Phobius"/>
    </source>
</evidence>
<dbReference type="Gene3D" id="1.10.287.130">
    <property type="match status" value="1"/>
</dbReference>
<keyword evidence="8" id="KW-0175">Coiled coil</keyword>
<dbReference type="Pfam" id="PF00512">
    <property type="entry name" value="HisKA"/>
    <property type="match status" value="1"/>
</dbReference>
<dbReference type="OrthoDB" id="9810447at2"/>
<keyword evidence="9" id="KW-1133">Transmembrane helix</keyword>
<keyword evidence="6" id="KW-0902">Two-component regulatory system</keyword>
<gene>
    <name evidence="12" type="primary">pleC_3</name>
    <name evidence="12" type="ORF">ADICEAN_04039</name>
</gene>
<evidence type="ECO:0000256" key="1">
    <source>
        <dbReference type="ARBA" id="ARBA00000085"/>
    </source>
</evidence>
<dbReference type="eggNOG" id="COG2205">
    <property type="taxonomic scope" value="Bacteria"/>
</dbReference>
<sequence>MGKAFGVRFFVFLLTSVYALTASGQDQALADSLSGVLFQQEKQLTDSARYALYFQLDEATVDPNQRIEYSQKAIAFAKESKLRVPYAKAYIYLGKGYMQKGETARATDYYFQAAGLFREAGDKTALGATYDIIAQAYRMQKHYATAISYNKKSYSIFLQEKDSIRLASSLLNLGYLYYKASELDSALLYSQQSARLFGLLNYELAIAYASGNLGLIYATMAQDQQAEAQLQAAIALLKKYKDEFAIAEYQLELAAIYQQRGELQKALTHAYAGYQLAQKGGFKEFIRDASLKLSDLYAQRKHYAEAYEFHKQYITYRDSITNEESIRQMADLRTEYEVAQKQAEIEQLQKQKQSQQLLVISLVAILFLTAGLLLLIYFYTNHKLASNKQLSQQNEELVTQRNQLEALISTRNRLFSIISHDLRGPVNAFNGISELIRHYITTKDYDQLKEVSDYISKSASQLSSLLDNLLSWSVLQQGEFPYKPERVALQPICTEIGEMFQTMAHAKNIHLEISVEEPLMLWADANSVQTILRNLLSNALKFTKEWGTVSLTAVAKGGCAEIIVQDTGVGMSQEKLDSLFQPRNEKRTWGTSGEKGLGIGLRLVHDFASMNKGEVLALSQEGQGTTFIVSLPLHEAAQKAAPARQVELAR</sequence>
<dbReference type="PROSITE" id="PS50109">
    <property type="entry name" value="HIS_KIN"/>
    <property type="match status" value="1"/>
</dbReference>
<dbReference type="GO" id="GO:0000155">
    <property type="term" value="F:phosphorelay sensor kinase activity"/>
    <property type="evidence" value="ECO:0007669"/>
    <property type="project" value="InterPro"/>
</dbReference>